<evidence type="ECO:0000256" key="4">
    <source>
        <dbReference type="ARBA" id="ARBA00023235"/>
    </source>
</evidence>
<dbReference type="GO" id="GO:0003755">
    <property type="term" value="F:peptidyl-prolyl cis-trans isomerase activity"/>
    <property type="evidence" value="ECO:0007669"/>
    <property type="project" value="UniProtKB-UniRule"/>
</dbReference>
<feature type="domain" description="PPIase FKBP-type" evidence="8">
    <location>
        <begin position="71"/>
        <end position="151"/>
    </location>
</feature>
<dbReference type="Gene3D" id="3.10.50.40">
    <property type="match status" value="1"/>
</dbReference>
<protein>
    <recommendedName>
        <fullName evidence="6">Peptidyl-prolyl cis-trans isomerase</fullName>
        <ecNumber evidence="6">5.2.1.8</ecNumber>
    </recommendedName>
</protein>
<keyword evidence="10" id="KW-1185">Reference proteome</keyword>
<evidence type="ECO:0000259" key="8">
    <source>
        <dbReference type="PROSITE" id="PS50059"/>
    </source>
</evidence>
<dbReference type="OrthoDB" id="669809at2"/>
<dbReference type="PANTHER" id="PTHR43811:SF19">
    <property type="entry name" value="39 KDA FK506-BINDING NUCLEAR PROTEIN"/>
    <property type="match status" value="1"/>
</dbReference>
<keyword evidence="4 5" id="KW-0413">Isomerase</keyword>
<comment type="similarity">
    <text evidence="2 6">Belongs to the FKBP-type PPIase family.</text>
</comment>
<dbReference type="Pfam" id="PF00254">
    <property type="entry name" value="FKBP_C"/>
    <property type="match status" value="1"/>
</dbReference>
<name>A0A5C1I558_9SPHI</name>
<evidence type="ECO:0000313" key="9">
    <source>
        <dbReference type="EMBL" id="QEM13352.1"/>
    </source>
</evidence>
<sequence length="151" mass="15721">MKKFLLFVFAPLVILASCSKDKFDASKQAAADDAAIKAYIGTDTAFHATADGSGVYYKIVTQGTGAKPTASSTVKVTYTGKLLAGTTFDSGTINQSLSGLIAGWQSGLPYLKAGGRIILVIPSREGYGNTAKDGIPANSVLIFTIDLLSFS</sequence>
<dbReference type="PROSITE" id="PS50059">
    <property type="entry name" value="FKBP_PPIASE"/>
    <property type="match status" value="1"/>
</dbReference>
<dbReference type="SUPFAM" id="SSF54534">
    <property type="entry name" value="FKBP-like"/>
    <property type="match status" value="1"/>
</dbReference>
<dbReference type="RefSeq" id="WP_112574649.1">
    <property type="nucleotide sequence ID" value="NZ_CP043450.1"/>
</dbReference>
<dbReference type="Proteomes" id="UP000251402">
    <property type="component" value="Chromosome"/>
</dbReference>
<feature type="signal peptide" evidence="7">
    <location>
        <begin position="1"/>
        <end position="19"/>
    </location>
</feature>
<organism evidence="9 10">
    <name type="scientific">Mucilaginibacter rubeus</name>
    <dbReference type="NCBI Taxonomy" id="2027860"/>
    <lineage>
        <taxon>Bacteria</taxon>
        <taxon>Pseudomonadati</taxon>
        <taxon>Bacteroidota</taxon>
        <taxon>Sphingobacteriia</taxon>
        <taxon>Sphingobacteriales</taxon>
        <taxon>Sphingobacteriaceae</taxon>
        <taxon>Mucilaginibacter</taxon>
    </lineage>
</organism>
<dbReference type="InterPro" id="IPR001179">
    <property type="entry name" value="PPIase_FKBP_dom"/>
</dbReference>
<evidence type="ECO:0000256" key="3">
    <source>
        <dbReference type="ARBA" id="ARBA00023110"/>
    </source>
</evidence>
<keyword evidence="7" id="KW-0732">Signal</keyword>
<evidence type="ECO:0000256" key="5">
    <source>
        <dbReference type="PROSITE-ProRule" id="PRU00277"/>
    </source>
</evidence>
<evidence type="ECO:0000256" key="1">
    <source>
        <dbReference type="ARBA" id="ARBA00000971"/>
    </source>
</evidence>
<feature type="chain" id="PRO_5023005380" description="Peptidyl-prolyl cis-trans isomerase" evidence="7">
    <location>
        <begin position="20"/>
        <end position="151"/>
    </location>
</feature>
<comment type="catalytic activity">
    <reaction evidence="1 5 6">
        <text>[protein]-peptidylproline (omega=180) = [protein]-peptidylproline (omega=0)</text>
        <dbReference type="Rhea" id="RHEA:16237"/>
        <dbReference type="Rhea" id="RHEA-COMP:10747"/>
        <dbReference type="Rhea" id="RHEA-COMP:10748"/>
        <dbReference type="ChEBI" id="CHEBI:83833"/>
        <dbReference type="ChEBI" id="CHEBI:83834"/>
        <dbReference type="EC" id="5.2.1.8"/>
    </reaction>
</comment>
<evidence type="ECO:0000256" key="7">
    <source>
        <dbReference type="SAM" id="SignalP"/>
    </source>
</evidence>
<proteinExistence type="inferred from homology"/>
<keyword evidence="3 5" id="KW-0697">Rotamase</keyword>
<evidence type="ECO:0000256" key="6">
    <source>
        <dbReference type="RuleBase" id="RU003915"/>
    </source>
</evidence>
<accession>A0A5C1I558</accession>
<evidence type="ECO:0000313" key="10">
    <source>
        <dbReference type="Proteomes" id="UP000251402"/>
    </source>
</evidence>
<dbReference type="AlphaFoldDB" id="A0A5C1I558"/>
<dbReference type="InterPro" id="IPR046357">
    <property type="entry name" value="PPIase_dom_sf"/>
</dbReference>
<dbReference type="EC" id="5.2.1.8" evidence="6"/>
<gene>
    <name evidence="9" type="ORF">DEO27_026195</name>
</gene>
<dbReference type="KEGG" id="mrub:DEO27_026195"/>
<reference evidence="9" key="1">
    <citation type="submission" date="2019-08" db="EMBL/GenBank/DDBJ databases">
        <title>Comparative genome analysis confer to the adaptation heavy metal polluted environment.</title>
        <authorList>
            <person name="Li Y."/>
        </authorList>
    </citation>
    <scope>NUCLEOTIDE SEQUENCE [LARGE SCALE GENOMIC DNA]</scope>
    <source>
        <strain evidence="9">P1</strain>
    </source>
</reference>
<dbReference type="PROSITE" id="PS51257">
    <property type="entry name" value="PROKAR_LIPOPROTEIN"/>
    <property type="match status" value="1"/>
</dbReference>
<dbReference type="EMBL" id="CP043450">
    <property type="protein sequence ID" value="QEM13352.1"/>
    <property type="molecule type" value="Genomic_DNA"/>
</dbReference>
<evidence type="ECO:0000256" key="2">
    <source>
        <dbReference type="ARBA" id="ARBA00006577"/>
    </source>
</evidence>
<dbReference type="PANTHER" id="PTHR43811">
    <property type="entry name" value="FKBP-TYPE PEPTIDYL-PROLYL CIS-TRANS ISOMERASE FKPA"/>
    <property type="match status" value="1"/>
</dbReference>